<name>A0A0S4XR82_9BACT</name>
<feature type="domain" description="Type II secretion system protein GspG C-terminal" evidence="11">
    <location>
        <begin position="31"/>
        <end position="134"/>
    </location>
</feature>
<dbReference type="GO" id="GO:0005886">
    <property type="term" value="C:plasma membrane"/>
    <property type="evidence" value="ECO:0007669"/>
    <property type="project" value="UniProtKB-SubCell"/>
</dbReference>
<evidence type="ECO:0000256" key="10">
    <source>
        <dbReference type="SAM" id="Phobius"/>
    </source>
</evidence>
<evidence type="ECO:0000256" key="3">
    <source>
        <dbReference type="ARBA" id="ARBA00020042"/>
    </source>
</evidence>
<proteinExistence type="inferred from homology"/>
<dbReference type="NCBIfam" id="TIGR01710">
    <property type="entry name" value="typeII_sec_gspG"/>
    <property type="match status" value="1"/>
</dbReference>
<reference evidence="12" key="1">
    <citation type="submission" date="2015-11" db="EMBL/GenBank/DDBJ databases">
        <authorList>
            <person name="Zhang Y."/>
            <person name="Guo Z."/>
        </authorList>
    </citation>
    <scope>NUCLEOTIDE SEQUENCE</scope>
    <source>
        <strain evidence="12">BN30871</strain>
    </source>
</reference>
<dbReference type="EMBL" id="FAXN01000100">
    <property type="protein sequence ID" value="CUV66601.1"/>
    <property type="molecule type" value="Genomic_DNA"/>
</dbReference>
<dbReference type="SUPFAM" id="SSF54523">
    <property type="entry name" value="Pili subunits"/>
    <property type="match status" value="1"/>
</dbReference>
<dbReference type="GO" id="GO:0015627">
    <property type="term" value="C:type II protein secretion system complex"/>
    <property type="evidence" value="ECO:0007669"/>
    <property type="project" value="InterPro"/>
</dbReference>
<dbReference type="Gene3D" id="3.30.700.10">
    <property type="entry name" value="Glycoprotein, Type 4 Pilin"/>
    <property type="match status" value="1"/>
</dbReference>
<evidence type="ECO:0000256" key="9">
    <source>
        <dbReference type="ARBA" id="ARBA00023136"/>
    </source>
</evidence>
<accession>A0A0S4XR82</accession>
<dbReference type="Pfam" id="PF08334">
    <property type="entry name" value="T2SSG"/>
    <property type="match status" value="1"/>
</dbReference>
<keyword evidence="7 10" id="KW-0812">Transmembrane</keyword>
<dbReference type="AlphaFoldDB" id="A0A0S4XR82"/>
<dbReference type="InterPro" id="IPR013545">
    <property type="entry name" value="T2SS_protein-GspG_C"/>
</dbReference>
<dbReference type="InterPro" id="IPR045584">
    <property type="entry name" value="Pilin-like"/>
</dbReference>
<comment type="subcellular location">
    <subcellularLocation>
        <location evidence="1">Cell inner membrane</location>
        <topology evidence="1">Single-pass membrane protein</topology>
    </subcellularLocation>
</comment>
<dbReference type="InterPro" id="IPR012902">
    <property type="entry name" value="N_methyl_site"/>
</dbReference>
<dbReference type="Pfam" id="PF07963">
    <property type="entry name" value="N_methyl"/>
    <property type="match status" value="1"/>
</dbReference>
<keyword evidence="6" id="KW-0997">Cell inner membrane</keyword>
<dbReference type="GO" id="GO:0015628">
    <property type="term" value="P:protein secretion by the type II secretion system"/>
    <property type="evidence" value="ECO:0007669"/>
    <property type="project" value="InterPro"/>
</dbReference>
<evidence type="ECO:0000256" key="2">
    <source>
        <dbReference type="ARBA" id="ARBA00009984"/>
    </source>
</evidence>
<dbReference type="PANTHER" id="PTHR30093:SF44">
    <property type="entry name" value="TYPE II SECRETION SYSTEM CORE PROTEIN G"/>
    <property type="match status" value="1"/>
</dbReference>
<evidence type="ECO:0000256" key="7">
    <source>
        <dbReference type="ARBA" id="ARBA00022692"/>
    </source>
</evidence>
<sequence length="141" mass="15547">MGKNFRKAFSLIELLVVILILGLLAAFIVPNIIGKSEQAKKDLVCVQMNSIANALKMFKLDNGVYPDTGEGLNALIANPSPEKYAQYAQSPYIEDLPKDSWHNDFIYTSADSSFELISLGADKKEGGGNENEDILFSRCKK</sequence>
<evidence type="ECO:0000313" key="12">
    <source>
        <dbReference type="EMBL" id="CUV66601.1"/>
    </source>
</evidence>
<gene>
    <name evidence="12" type="primary">epsG</name>
    <name evidence="12" type="ORF">BN3087_940006</name>
</gene>
<keyword evidence="4" id="KW-1003">Cell membrane</keyword>
<keyword evidence="9 10" id="KW-0472">Membrane</keyword>
<comment type="similarity">
    <text evidence="2">Belongs to the GSP G family.</text>
</comment>
<dbReference type="NCBIfam" id="TIGR02532">
    <property type="entry name" value="IV_pilin_GFxxxE"/>
    <property type="match status" value="1"/>
</dbReference>
<organism evidence="12">
    <name type="scientific">Sulfurovum sp. enrichment culture clone C5</name>
    <dbReference type="NCBI Taxonomy" id="497650"/>
    <lineage>
        <taxon>Bacteria</taxon>
        <taxon>Pseudomonadati</taxon>
        <taxon>Campylobacterota</taxon>
        <taxon>Epsilonproteobacteria</taxon>
        <taxon>Campylobacterales</taxon>
        <taxon>Sulfurovaceae</taxon>
        <taxon>Sulfurovum</taxon>
        <taxon>environmental samples</taxon>
    </lineage>
</organism>
<evidence type="ECO:0000256" key="1">
    <source>
        <dbReference type="ARBA" id="ARBA00004377"/>
    </source>
</evidence>
<evidence type="ECO:0000256" key="8">
    <source>
        <dbReference type="ARBA" id="ARBA00022989"/>
    </source>
</evidence>
<keyword evidence="8 10" id="KW-1133">Transmembrane helix</keyword>
<dbReference type="PANTHER" id="PTHR30093">
    <property type="entry name" value="GENERAL SECRETION PATHWAY PROTEIN G"/>
    <property type="match status" value="1"/>
</dbReference>
<dbReference type="PRINTS" id="PR00813">
    <property type="entry name" value="BCTERIALGSPG"/>
</dbReference>
<dbReference type="InterPro" id="IPR010054">
    <property type="entry name" value="Type2_sec_GspG"/>
</dbReference>
<keyword evidence="5" id="KW-0488">Methylation</keyword>
<protein>
    <recommendedName>
        <fullName evidence="3">Type II secretion system core protein G</fullName>
    </recommendedName>
</protein>
<dbReference type="InterPro" id="IPR000983">
    <property type="entry name" value="Bac_GSPG_pilin"/>
</dbReference>
<feature type="transmembrane region" description="Helical" evidence="10">
    <location>
        <begin position="12"/>
        <end position="33"/>
    </location>
</feature>
<evidence type="ECO:0000256" key="5">
    <source>
        <dbReference type="ARBA" id="ARBA00022481"/>
    </source>
</evidence>
<evidence type="ECO:0000259" key="11">
    <source>
        <dbReference type="Pfam" id="PF08334"/>
    </source>
</evidence>
<evidence type="ECO:0000256" key="6">
    <source>
        <dbReference type="ARBA" id="ARBA00022519"/>
    </source>
</evidence>
<evidence type="ECO:0000256" key="4">
    <source>
        <dbReference type="ARBA" id="ARBA00022475"/>
    </source>
</evidence>